<dbReference type="InterPro" id="IPR016137">
    <property type="entry name" value="RGS"/>
</dbReference>
<dbReference type="OrthoDB" id="354826at2759"/>
<gene>
    <name evidence="1" type="ORF">CTOB1V02_LOCUS4215</name>
</gene>
<organism evidence="1">
    <name type="scientific">Cyprideis torosa</name>
    <dbReference type="NCBI Taxonomy" id="163714"/>
    <lineage>
        <taxon>Eukaryota</taxon>
        <taxon>Metazoa</taxon>
        <taxon>Ecdysozoa</taxon>
        <taxon>Arthropoda</taxon>
        <taxon>Crustacea</taxon>
        <taxon>Oligostraca</taxon>
        <taxon>Ostracoda</taxon>
        <taxon>Podocopa</taxon>
        <taxon>Podocopida</taxon>
        <taxon>Cytherocopina</taxon>
        <taxon>Cytheroidea</taxon>
        <taxon>Cytherideidae</taxon>
        <taxon>Cyprideis</taxon>
    </lineage>
</organism>
<feature type="non-terminal residue" evidence="1">
    <location>
        <position position="305"/>
    </location>
</feature>
<dbReference type="Gene3D" id="1.10.167.10">
    <property type="entry name" value="Regulator of G-protein Signalling 4, domain 2"/>
    <property type="match status" value="1"/>
</dbReference>
<accession>A0A7R8WCD7</accession>
<dbReference type="PROSITE" id="PS50132">
    <property type="entry name" value="RGS"/>
    <property type="match status" value="1"/>
</dbReference>
<dbReference type="SUPFAM" id="SSF48097">
    <property type="entry name" value="Regulator of G-protein signaling, RGS"/>
    <property type="match status" value="1"/>
</dbReference>
<dbReference type="EMBL" id="OB660795">
    <property type="protein sequence ID" value="CAD7226294.1"/>
    <property type="molecule type" value="Genomic_DNA"/>
</dbReference>
<dbReference type="InterPro" id="IPR044926">
    <property type="entry name" value="RGS_subdomain_2"/>
</dbReference>
<sequence>SPVKGKPVPEAYNEVVTIPRGGRRLSGGGGGVSGDPLLMELENIVANTVYLKAREDCSYAYVVDQQPIGRLLFRQFCQTTRPDYYRYIEFLDQVERYELEPEETNQEISEQIRKEFLQGEVRVNGVSADENPIYGPSERTCRKRRRSDETIRIDFLEFPNRPRHTAPLPPLRPPKSFRCPGAGKGEGGTHVPPVVAPAAEFLAMFVSDHPSSSSQMYPLRQKGQRCFLLGTVTSTGFLKSWRESEMVEWGEWLRGRVLVGGGPELTRRQHWSPFSPRLGGNRGAGSGDWRGSGGSLLILKLGFSG</sequence>
<evidence type="ECO:0000313" key="1">
    <source>
        <dbReference type="EMBL" id="CAD7226294.1"/>
    </source>
</evidence>
<dbReference type="AlphaFoldDB" id="A0A7R8WCD7"/>
<protein>
    <submittedName>
        <fullName evidence="1">Uncharacterized protein</fullName>
    </submittedName>
</protein>
<proteinExistence type="predicted"/>
<reference evidence="1" key="1">
    <citation type="submission" date="2020-11" db="EMBL/GenBank/DDBJ databases">
        <authorList>
            <person name="Tran Van P."/>
        </authorList>
    </citation>
    <scope>NUCLEOTIDE SEQUENCE</scope>
</reference>
<dbReference type="Pfam" id="PF00615">
    <property type="entry name" value="RGS"/>
    <property type="match status" value="1"/>
</dbReference>
<feature type="non-terminal residue" evidence="1">
    <location>
        <position position="1"/>
    </location>
</feature>
<dbReference type="InterPro" id="IPR036305">
    <property type="entry name" value="RGS_sf"/>
</dbReference>
<name>A0A7R8WCD7_9CRUS</name>